<dbReference type="OrthoDB" id="2335338at2759"/>
<dbReference type="PROSITE" id="PS50005">
    <property type="entry name" value="TPR"/>
    <property type="match status" value="3"/>
</dbReference>
<dbReference type="GO" id="GO:0006620">
    <property type="term" value="P:post-translational protein targeting to endoplasmic reticulum membrane"/>
    <property type="evidence" value="ECO:0007669"/>
    <property type="project" value="TreeGrafter"/>
</dbReference>
<dbReference type="PANTHER" id="PTHR45831:SF2">
    <property type="entry name" value="LD24721P"/>
    <property type="match status" value="1"/>
</dbReference>
<dbReference type="Pfam" id="PF00515">
    <property type="entry name" value="TPR_1"/>
    <property type="match status" value="2"/>
</dbReference>
<keyword evidence="2" id="KW-0677">Repeat</keyword>
<dbReference type="InterPro" id="IPR032374">
    <property type="entry name" value="SGTA_dimer"/>
</dbReference>
<evidence type="ECO:0000259" key="5">
    <source>
        <dbReference type="Pfam" id="PF16546"/>
    </source>
</evidence>
<evidence type="ECO:0000256" key="4">
    <source>
        <dbReference type="PROSITE-ProRule" id="PRU00339"/>
    </source>
</evidence>
<dbReference type="Gene3D" id="1.20.5.420">
    <property type="entry name" value="Immunoglobulin FC, subunit C"/>
    <property type="match status" value="1"/>
</dbReference>
<feature type="repeat" description="TPR" evidence="4">
    <location>
        <begin position="80"/>
        <end position="113"/>
    </location>
</feature>
<dbReference type="PANTHER" id="PTHR45831">
    <property type="entry name" value="LD24721P"/>
    <property type="match status" value="1"/>
</dbReference>
<proteinExistence type="inferred from homology"/>
<dbReference type="InterPro" id="IPR047150">
    <property type="entry name" value="SGT"/>
</dbReference>
<keyword evidence="3 4" id="KW-0802">TPR repeat</keyword>
<feature type="domain" description="SGTA homodimerisation" evidence="5">
    <location>
        <begin position="4"/>
        <end position="61"/>
    </location>
</feature>
<accession>A0A7J7J542</accession>
<sequence>MTSKEVLVYAFIKFLADDANSPETSEEMKESIEVAKQCLETAYKLEHGARPDLDLKNSLEELISNAKLKKVLTQDMKEQAERFKKEGNDLVNAEKYIEAIESYSRAIGIDNTNAVYFSNRAAAYNKLNDYRQAVDDCEEAIAIDPNYSKAYGRKGLALSGLGMHAEAIESYRKAIELDPTNQNFRVNLEIAEEKARESAANPMAGGLGSLLGGAGGMPDLGQILNNPTMMQFASQMMSDPNMQQMMSNMMNVVQPNAQPPSSDGTQPAPSVPGVDQFMRVGQQMAEQMQRENPDLINQLRNRFQGNNENGSSGNNPIVLAMEPPAWLSDIANCLYHQCQYKLVGPSIYQQYCWI</sequence>
<gene>
    <name evidence="6" type="ORF">EB796_020634</name>
</gene>
<comment type="similarity">
    <text evidence="1">Belongs to the SGT family.</text>
</comment>
<dbReference type="Gene3D" id="1.25.40.10">
    <property type="entry name" value="Tetratricopeptide repeat domain"/>
    <property type="match status" value="1"/>
</dbReference>
<dbReference type="GO" id="GO:0072380">
    <property type="term" value="C:TRC complex"/>
    <property type="evidence" value="ECO:0007669"/>
    <property type="project" value="TreeGrafter"/>
</dbReference>
<dbReference type="GO" id="GO:0016020">
    <property type="term" value="C:membrane"/>
    <property type="evidence" value="ECO:0007669"/>
    <property type="project" value="TreeGrafter"/>
</dbReference>
<protein>
    <submittedName>
        <fullName evidence="6">Sgt</fullName>
    </submittedName>
</protein>
<feature type="repeat" description="TPR" evidence="4">
    <location>
        <begin position="148"/>
        <end position="181"/>
    </location>
</feature>
<keyword evidence="7" id="KW-1185">Reference proteome</keyword>
<dbReference type="Pfam" id="PF16546">
    <property type="entry name" value="SGTA_dimer"/>
    <property type="match status" value="1"/>
</dbReference>
<evidence type="ECO:0000256" key="1">
    <source>
        <dbReference type="ARBA" id="ARBA00008175"/>
    </source>
</evidence>
<dbReference type="GO" id="GO:0060090">
    <property type="term" value="F:molecular adaptor activity"/>
    <property type="evidence" value="ECO:0007669"/>
    <property type="project" value="TreeGrafter"/>
</dbReference>
<dbReference type="AlphaFoldDB" id="A0A7J7J542"/>
<dbReference type="SMART" id="SM00028">
    <property type="entry name" value="TPR"/>
    <property type="match status" value="3"/>
</dbReference>
<dbReference type="InterPro" id="IPR011990">
    <property type="entry name" value="TPR-like_helical_dom_sf"/>
</dbReference>
<reference evidence="6" key="1">
    <citation type="submission" date="2020-06" db="EMBL/GenBank/DDBJ databases">
        <title>Draft genome of Bugula neritina, a colonial animal packing powerful symbionts and potential medicines.</title>
        <authorList>
            <person name="Rayko M."/>
        </authorList>
    </citation>
    <scope>NUCLEOTIDE SEQUENCE [LARGE SCALE GENOMIC DNA]</scope>
    <source>
        <strain evidence="6">Kwan_BN1</strain>
    </source>
</reference>
<evidence type="ECO:0000313" key="7">
    <source>
        <dbReference type="Proteomes" id="UP000593567"/>
    </source>
</evidence>
<evidence type="ECO:0000313" key="6">
    <source>
        <dbReference type="EMBL" id="KAF6020987.1"/>
    </source>
</evidence>
<dbReference type="PROSITE" id="PS50293">
    <property type="entry name" value="TPR_REGION"/>
    <property type="match status" value="1"/>
</dbReference>
<dbReference type="Proteomes" id="UP000593567">
    <property type="component" value="Unassembled WGS sequence"/>
</dbReference>
<evidence type="ECO:0000256" key="2">
    <source>
        <dbReference type="ARBA" id="ARBA00022737"/>
    </source>
</evidence>
<dbReference type="InterPro" id="IPR019734">
    <property type="entry name" value="TPR_rpt"/>
</dbReference>
<feature type="repeat" description="TPR" evidence="4">
    <location>
        <begin position="114"/>
        <end position="147"/>
    </location>
</feature>
<dbReference type="SUPFAM" id="SSF48452">
    <property type="entry name" value="TPR-like"/>
    <property type="match status" value="1"/>
</dbReference>
<evidence type="ECO:0000256" key="3">
    <source>
        <dbReference type="ARBA" id="ARBA00022803"/>
    </source>
</evidence>
<name>A0A7J7J542_BUGNE</name>
<comment type="caution">
    <text evidence="6">The sequence shown here is derived from an EMBL/GenBank/DDBJ whole genome shotgun (WGS) entry which is preliminary data.</text>
</comment>
<organism evidence="6 7">
    <name type="scientific">Bugula neritina</name>
    <name type="common">Brown bryozoan</name>
    <name type="synonym">Sertularia neritina</name>
    <dbReference type="NCBI Taxonomy" id="10212"/>
    <lineage>
        <taxon>Eukaryota</taxon>
        <taxon>Metazoa</taxon>
        <taxon>Spiralia</taxon>
        <taxon>Lophotrochozoa</taxon>
        <taxon>Bryozoa</taxon>
        <taxon>Gymnolaemata</taxon>
        <taxon>Cheilostomatida</taxon>
        <taxon>Flustrina</taxon>
        <taxon>Buguloidea</taxon>
        <taxon>Bugulidae</taxon>
        <taxon>Bugula</taxon>
    </lineage>
</organism>
<dbReference type="EMBL" id="VXIV02003139">
    <property type="protein sequence ID" value="KAF6020987.1"/>
    <property type="molecule type" value="Genomic_DNA"/>
</dbReference>